<keyword evidence="1" id="KW-0808">Transferase</keyword>
<dbReference type="Proteomes" id="UP000237640">
    <property type="component" value="Unassembled WGS sequence"/>
</dbReference>
<dbReference type="RefSeq" id="WP_106144411.1">
    <property type="nucleotide sequence ID" value="NZ_PVYX01000001.1"/>
</dbReference>
<dbReference type="OrthoDB" id="42373at2"/>
<reference evidence="1 2" key="1">
    <citation type="submission" date="2018-03" db="EMBL/GenBank/DDBJ databases">
        <title>Genomic Encyclopedia of Archaeal and Bacterial Type Strains, Phase II (KMG-II): from individual species to whole genera.</title>
        <authorList>
            <person name="Goeker M."/>
        </authorList>
    </citation>
    <scope>NUCLEOTIDE SEQUENCE [LARGE SCALE GENOMIC DNA]</scope>
    <source>
        <strain evidence="1 2">DSM 25027</strain>
    </source>
</reference>
<accession>A0A2T0MIZ0</accession>
<dbReference type="GO" id="GO:0016740">
    <property type="term" value="F:transferase activity"/>
    <property type="evidence" value="ECO:0007669"/>
    <property type="project" value="UniProtKB-KW"/>
</dbReference>
<sequence length="354" mass="40940">MIQKDSLKEEWIKDIAKRHKSDPILVEKVVRALYLLEQLQNSELDFIFKGGTALMLLLPEPKRFSIDIDIIVSKKPIKIEDTFDSIIEKSDFLEYKEDKRKSKSSIEKAHYKFYYKPVTSALTEKEYILLDILYEDSHYADYLKEIEIVSSFIRSEGKNTSVTVPISEAILGDKLTAFAPNTTGVPYGLEKEVEIIKQLFDVGHLFDMVEKIEAVSAVFEEFAKTELAYRDFKDVGSEEVLKDILETAMVIATRGKSGHGDFEELQRGIQNIKNYIFSENFHLERAMVPAAKAAYISAILQTNNKKVHRFSNPIEVEEWVIEQPFETRLNKLKKSNAEAFFYWYKAFELLKDKT</sequence>
<proteinExistence type="predicted"/>
<evidence type="ECO:0000313" key="1">
    <source>
        <dbReference type="EMBL" id="PRX57523.1"/>
    </source>
</evidence>
<protein>
    <submittedName>
        <fullName evidence="1">Nucleotidyltransferase AbiEii toxin of type IV toxin-antitoxin system</fullName>
    </submittedName>
</protein>
<organism evidence="1 2">
    <name type="scientific">Flagellimonas meridianipacifica</name>
    <dbReference type="NCBI Taxonomy" id="1080225"/>
    <lineage>
        <taxon>Bacteria</taxon>
        <taxon>Pseudomonadati</taxon>
        <taxon>Bacteroidota</taxon>
        <taxon>Flavobacteriia</taxon>
        <taxon>Flavobacteriales</taxon>
        <taxon>Flavobacteriaceae</taxon>
        <taxon>Flagellimonas</taxon>
    </lineage>
</organism>
<gene>
    <name evidence="1" type="ORF">CLV81_1528</name>
</gene>
<dbReference type="AlphaFoldDB" id="A0A2T0MIZ0"/>
<dbReference type="EMBL" id="PVYX01000001">
    <property type="protein sequence ID" value="PRX57523.1"/>
    <property type="molecule type" value="Genomic_DNA"/>
</dbReference>
<keyword evidence="2" id="KW-1185">Reference proteome</keyword>
<dbReference type="Pfam" id="PF08843">
    <property type="entry name" value="AbiEii"/>
    <property type="match status" value="1"/>
</dbReference>
<name>A0A2T0MIZ0_9FLAO</name>
<comment type="caution">
    <text evidence="1">The sequence shown here is derived from an EMBL/GenBank/DDBJ whole genome shotgun (WGS) entry which is preliminary data.</text>
</comment>
<dbReference type="InterPro" id="IPR014942">
    <property type="entry name" value="AbiEii"/>
</dbReference>
<evidence type="ECO:0000313" key="2">
    <source>
        <dbReference type="Proteomes" id="UP000237640"/>
    </source>
</evidence>
<dbReference type="Gene3D" id="3.10.450.620">
    <property type="entry name" value="JHP933, nucleotidyltransferase-like core domain"/>
    <property type="match status" value="1"/>
</dbReference>